<keyword evidence="1" id="KW-1133">Transmembrane helix</keyword>
<feature type="transmembrane region" description="Helical" evidence="1">
    <location>
        <begin position="15"/>
        <end position="34"/>
    </location>
</feature>
<protein>
    <submittedName>
        <fullName evidence="4">Ovule protein</fullName>
    </submittedName>
</protein>
<dbReference type="Proteomes" id="UP000279833">
    <property type="component" value="Unassembled WGS sequence"/>
</dbReference>
<keyword evidence="1" id="KW-0472">Membrane</keyword>
<feature type="transmembrane region" description="Helical" evidence="1">
    <location>
        <begin position="64"/>
        <end position="82"/>
    </location>
</feature>
<dbReference type="EMBL" id="UZAK01006214">
    <property type="protein sequence ID" value="VDO89716.1"/>
    <property type="molecule type" value="Genomic_DNA"/>
</dbReference>
<proteinExistence type="predicted"/>
<dbReference type="AlphaFoldDB" id="A0A183JPC6"/>
<dbReference type="WBParaSite" id="SCUD_0000456301-mRNA-1">
    <property type="protein sequence ID" value="SCUD_0000456301-mRNA-1"/>
    <property type="gene ID" value="SCUD_0000456301"/>
</dbReference>
<dbReference type="STRING" id="6186.A0A183JPC6"/>
<keyword evidence="3" id="KW-1185">Reference proteome</keyword>
<keyword evidence="1" id="KW-0812">Transmembrane</keyword>
<name>A0A183JPC6_9TREM</name>
<accession>A0A183JPC6</accession>
<reference evidence="4" key="1">
    <citation type="submission" date="2016-06" db="UniProtKB">
        <authorList>
            <consortium name="WormBaseParasite"/>
        </authorList>
    </citation>
    <scope>IDENTIFICATION</scope>
</reference>
<gene>
    <name evidence="2" type="ORF">SCUD_LOCUS4563</name>
</gene>
<organism evidence="4">
    <name type="scientific">Schistosoma curassoni</name>
    <dbReference type="NCBI Taxonomy" id="6186"/>
    <lineage>
        <taxon>Eukaryota</taxon>
        <taxon>Metazoa</taxon>
        <taxon>Spiralia</taxon>
        <taxon>Lophotrochozoa</taxon>
        <taxon>Platyhelminthes</taxon>
        <taxon>Trematoda</taxon>
        <taxon>Digenea</taxon>
        <taxon>Strigeidida</taxon>
        <taxon>Schistosomatoidea</taxon>
        <taxon>Schistosomatidae</taxon>
        <taxon>Schistosoma</taxon>
    </lineage>
</organism>
<sequence length="83" mass="10256">MCYQLYQYARIHRRYFIPFLHITICLGVLLPLLLCESGELHKTYLYLLLFMWFNYKCTDFDFKLKMVQLFYLSICSIIWIRLL</sequence>
<evidence type="ECO:0000313" key="3">
    <source>
        <dbReference type="Proteomes" id="UP000279833"/>
    </source>
</evidence>
<evidence type="ECO:0000313" key="2">
    <source>
        <dbReference type="EMBL" id="VDO89716.1"/>
    </source>
</evidence>
<evidence type="ECO:0000256" key="1">
    <source>
        <dbReference type="SAM" id="Phobius"/>
    </source>
</evidence>
<evidence type="ECO:0000313" key="4">
    <source>
        <dbReference type="WBParaSite" id="SCUD_0000456301-mRNA-1"/>
    </source>
</evidence>
<reference evidence="2 3" key="2">
    <citation type="submission" date="2018-11" db="EMBL/GenBank/DDBJ databases">
        <authorList>
            <consortium name="Pathogen Informatics"/>
        </authorList>
    </citation>
    <scope>NUCLEOTIDE SEQUENCE [LARGE SCALE GENOMIC DNA]</scope>
    <source>
        <strain evidence="2">Dakar</strain>
        <strain evidence="3">Dakar, Senegal</strain>
    </source>
</reference>